<dbReference type="RefSeq" id="WP_010983717.1">
    <property type="nucleotide sequence ID" value="NC_003155.5"/>
</dbReference>
<feature type="domain" description="Luciferase-like" evidence="6">
    <location>
        <begin position="38"/>
        <end position="327"/>
    </location>
</feature>
<dbReference type="PANTHER" id="PTHR42847">
    <property type="entry name" value="ALKANESULFONATE MONOOXYGENASE"/>
    <property type="match status" value="1"/>
</dbReference>
<reference evidence="7 8" key="1">
    <citation type="journal article" date="2001" name="Proc. Natl. Acad. Sci. U.S.A.">
        <title>Genome sequence of an industrial microorganism Streptomyces avermitilis: deducing the ability of producing secondary metabolites.</title>
        <authorList>
            <person name="Omura S."/>
            <person name="Ikeda H."/>
            <person name="Ishikawa J."/>
            <person name="Hanamoto A."/>
            <person name="Takahashi C."/>
            <person name="Shinose M."/>
            <person name="Takahashi Y."/>
            <person name="Horikawa H."/>
            <person name="Nakazawa H."/>
            <person name="Osonoe T."/>
            <person name="Kikuchi H."/>
            <person name="Shiba T."/>
            <person name="Sakaki Y."/>
            <person name="Hattori M."/>
        </authorList>
    </citation>
    <scope>NUCLEOTIDE SEQUENCE [LARGE SCALE GENOMIC DNA]</scope>
    <source>
        <strain evidence="8">ATCC 31267 / DSM 46492 / JCM 5070 / NBRC 14893 / NCIMB 12804 / NRRL 8165 / MA-4680</strain>
    </source>
</reference>
<dbReference type="GO" id="GO:0046306">
    <property type="term" value="P:alkanesulfonate catabolic process"/>
    <property type="evidence" value="ECO:0007669"/>
    <property type="project" value="TreeGrafter"/>
</dbReference>
<reference evidence="7 8" key="2">
    <citation type="journal article" date="2003" name="Nat. Biotechnol.">
        <title>Complete genome sequence and comparative analysis of the industrial microorganism Streptomyces avermitilis.</title>
        <authorList>
            <person name="Ikeda H."/>
            <person name="Ishikawa J."/>
            <person name="Hanamoto A."/>
            <person name="Shinose M."/>
            <person name="Kikuchi H."/>
            <person name="Shiba T."/>
            <person name="Sakaki Y."/>
            <person name="Hattori M."/>
            <person name="Omura S."/>
        </authorList>
    </citation>
    <scope>NUCLEOTIDE SEQUENCE [LARGE SCALE GENOMIC DNA]</scope>
    <source>
        <strain evidence="8">ATCC 31267 / DSM 46492 / JCM 5070 / NBRC 14893 / NCIMB 12804 / NRRL 8165 / MA-4680</strain>
    </source>
</reference>
<dbReference type="KEGG" id="sma:SAVERM_2278"/>
<dbReference type="GeneID" id="41539370"/>
<name>Q79ZH7_STRAW</name>
<dbReference type="SUPFAM" id="SSF51679">
    <property type="entry name" value="Bacterial luciferase-like"/>
    <property type="match status" value="1"/>
</dbReference>
<dbReference type="GO" id="GO:0008726">
    <property type="term" value="F:alkanesulfonate monooxygenase activity"/>
    <property type="evidence" value="ECO:0007669"/>
    <property type="project" value="TreeGrafter"/>
</dbReference>
<dbReference type="EMBL" id="BA000030">
    <property type="protein sequence ID" value="BAC69989.1"/>
    <property type="molecule type" value="Genomic_DNA"/>
</dbReference>
<dbReference type="HOGENOM" id="CLU_027853_7_2_11"/>
<evidence type="ECO:0000256" key="4">
    <source>
        <dbReference type="ARBA" id="ARBA00023033"/>
    </source>
</evidence>
<proteinExistence type="predicted"/>
<dbReference type="InterPro" id="IPR050172">
    <property type="entry name" value="SsuD_RutA_monooxygenase"/>
</dbReference>
<keyword evidence="8" id="KW-1185">Reference proteome</keyword>
<evidence type="ECO:0000259" key="6">
    <source>
        <dbReference type="Pfam" id="PF00296"/>
    </source>
</evidence>
<dbReference type="Pfam" id="PF00296">
    <property type="entry name" value="Bac_luciferase"/>
    <property type="match status" value="1"/>
</dbReference>
<evidence type="ECO:0000256" key="1">
    <source>
        <dbReference type="ARBA" id="ARBA00022630"/>
    </source>
</evidence>
<evidence type="ECO:0000256" key="5">
    <source>
        <dbReference type="SAM" id="MobiDB-lite"/>
    </source>
</evidence>
<evidence type="ECO:0000256" key="2">
    <source>
        <dbReference type="ARBA" id="ARBA00022643"/>
    </source>
</evidence>
<evidence type="ECO:0000313" key="8">
    <source>
        <dbReference type="Proteomes" id="UP000000428"/>
    </source>
</evidence>
<dbReference type="PANTHER" id="PTHR42847:SF4">
    <property type="entry name" value="ALKANESULFONATE MONOOXYGENASE-RELATED"/>
    <property type="match status" value="1"/>
</dbReference>
<dbReference type="AlphaFoldDB" id="Q79ZH7"/>
<gene>
    <name evidence="7" type="ORF">SAVERM_2278</name>
</gene>
<keyword evidence="4" id="KW-0503">Monooxygenase</keyword>
<protein>
    <submittedName>
        <fullName evidence="7">F420-dependent dehydrogenase</fullName>
    </submittedName>
</protein>
<evidence type="ECO:0000313" key="7">
    <source>
        <dbReference type="EMBL" id="BAC69989.1"/>
    </source>
</evidence>
<sequence length="367" mass="38961">MDAERPGRAPQGARGTARSAPDDTRSTNQPQSPDRALRIGILLPTREQAINGAYAAAPLLDFARQAERLGFDSLWAGDSLTARPRLDPLVVLAAAAAATERITVGTAALTPALRHPLIGANMVASLGHVARDRLVLGLGSGFPMPETEEEFASVGASFAGRVGRLDEITALWRTAWNSGEPGNPTDFDGRFWQADRLDRLPAPATPGGPPLWLAGSDTPKVLARVATRYDGWLPFLPDADAYGRARRRIAELAEEAGRGADAVTPALYATVTVNSDSAAAKSELEHYITHYYGRSLEQMSAIQAYGWGSAESCAEWLGGYVRAGARHLVLRIGSLDPEPQLKEIAEVLLPAVRALGGQTVTVGGAKS</sequence>
<dbReference type="Gene3D" id="3.20.20.30">
    <property type="entry name" value="Luciferase-like domain"/>
    <property type="match status" value="1"/>
</dbReference>
<keyword evidence="1" id="KW-0285">Flavoprotein</keyword>
<organism evidence="7 8">
    <name type="scientific">Streptomyces avermitilis (strain ATCC 31267 / DSM 46492 / JCM 5070 / NBRC 14893 / NCIMB 12804 / NRRL 8165 / MA-4680)</name>
    <dbReference type="NCBI Taxonomy" id="227882"/>
    <lineage>
        <taxon>Bacteria</taxon>
        <taxon>Bacillati</taxon>
        <taxon>Actinomycetota</taxon>
        <taxon>Actinomycetes</taxon>
        <taxon>Kitasatosporales</taxon>
        <taxon>Streptomycetaceae</taxon>
        <taxon>Streptomyces</taxon>
    </lineage>
</organism>
<keyword evidence="3" id="KW-0560">Oxidoreductase</keyword>
<reference evidence="7 8" key="3">
    <citation type="journal article" date="2014" name="J. Ind. Microbiol. Biotechnol.">
        <title>Genome mining of the Streptomyces avermitilis genome and development of genome-minimized hosts for heterologous expression of biosynthetic gene clusters.</title>
        <authorList>
            <person name="Ikeda H."/>
            <person name="Shin-ya K."/>
            <person name="Omura S."/>
        </authorList>
    </citation>
    <scope>NUCLEOTIDE SEQUENCE [LARGE SCALE GENOMIC DNA]</scope>
    <source>
        <strain evidence="8">ATCC 31267 / DSM 46492 / JCM 5070 / NBRC 14893 / NCIMB 12804 / NRRL 8165 / MA-4680</strain>
    </source>
</reference>
<dbReference type="Proteomes" id="UP000000428">
    <property type="component" value="Chromosome"/>
</dbReference>
<keyword evidence="2" id="KW-0288">FMN</keyword>
<evidence type="ECO:0000256" key="3">
    <source>
        <dbReference type="ARBA" id="ARBA00023002"/>
    </source>
</evidence>
<dbReference type="InterPro" id="IPR036661">
    <property type="entry name" value="Luciferase-like_sf"/>
</dbReference>
<feature type="region of interest" description="Disordered" evidence="5">
    <location>
        <begin position="1"/>
        <end position="36"/>
    </location>
</feature>
<dbReference type="OrthoDB" id="3813791at2"/>
<dbReference type="eggNOG" id="COG2141">
    <property type="taxonomic scope" value="Bacteria"/>
</dbReference>
<dbReference type="InterPro" id="IPR011251">
    <property type="entry name" value="Luciferase-like_dom"/>
</dbReference>
<accession>Q79ZH7</accession>